<keyword evidence="1" id="KW-1015">Disulfide bond</keyword>
<dbReference type="CDD" id="cd00041">
    <property type="entry name" value="CUB"/>
    <property type="match status" value="1"/>
</dbReference>
<evidence type="ECO:0000313" key="5">
    <source>
        <dbReference type="EMBL" id="KAJ8881055.1"/>
    </source>
</evidence>
<feature type="signal peptide" evidence="3">
    <location>
        <begin position="1"/>
        <end position="18"/>
    </location>
</feature>
<accession>A0ABQ9H9R5</accession>
<dbReference type="PANTHER" id="PTHR47537">
    <property type="entry name" value="CUBILIN"/>
    <property type="match status" value="1"/>
</dbReference>
<organism evidence="5 6">
    <name type="scientific">Dryococelus australis</name>
    <dbReference type="NCBI Taxonomy" id="614101"/>
    <lineage>
        <taxon>Eukaryota</taxon>
        <taxon>Metazoa</taxon>
        <taxon>Ecdysozoa</taxon>
        <taxon>Arthropoda</taxon>
        <taxon>Hexapoda</taxon>
        <taxon>Insecta</taxon>
        <taxon>Pterygota</taxon>
        <taxon>Neoptera</taxon>
        <taxon>Polyneoptera</taxon>
        <taxon>Phasmatodea</taxon>
        <taxon>Verophasmatodea</taxon>
        <taxon>Anareolatae</taxon>
        <taxon>Phasmatidae</taxon>
        <taxon>Eurycanthinae</taxon>
        <taxon>Dryococelus</taxon>
    </lineage>
</organism>
<evidence type="ECO:0000313" key="6">
    <source>
        <dbReference type="Proteomes" id="UP001159363"/>
    </source>
</evidence>
<dbReference type="Proteomes" id="UP001159363">
    <property type="component" value="Chromosome 5"/>
</dbReference>
<dbReference type="EMBL" id="JARBHB010000006">
    <property type="protein sequence ID" value="KAJ8881055.1"/>
    <property type="molecule type" value="Genomic_DNA"/>
</dbReference>
<sequence>MLTELRWFFVYLHSKGLATVCDWLYQDISCREPGSCVLASPGYPGLYPPNRQCRYLITTSSIHTQVNIIFNTLLLPHNHCGTDYVAVYQGSTPASPLLTTLCANKKATLSYSGPNILLEFSILMRDALLTHKQTTSSHLCVTPWHSERGPNQYNI</sequence>
<dbReference type="SUPFAM" id="SSF49854">
    <property type="entry name" value="Spermadhesin, CUB domain"/>
    <property type="match status" value="1"/>
</dbReference>
<dbReference type="InterPro" id="IPR035914">
    <property type="entry name" value="Sperma_CUB_dom_sf"/>
</dbReference>
<evidence type="ECO:0000259" key="4">
    <source>
        <dbReference type="PROSITE" id="PS01180"/>
    </source>
</evidence>
<name>A0ABQ9H9R5_9NEOP</name>
<dbReference type="Pfam" id="PF00431">
    <property type="entry name" value="CUB"/>
    <property type="match status" value="1"/>
</dbReference>
<gene>
    <name evidence="5" type="ORF">PR048_017528</name>
</gene>
<evidence type="ECO:0000256" key="2">
    <source>
        <dbReference type="PROSITE-ProRule" id="PRU00059"/>
    </source>
</evidence>
<proteinExistence type="predicted"/>
<feature type="domain" description="CUB" evidence="4">
    <location>
        <begin position="21"/>
        <end position="141"/>
    </location>
</feature>
<keyword evidence="6" id="KW-1185">Reference proteome</keyword>
<dbReference type="SMART" id="SM00042">
    <property type="entry name" value="CUB"/>
    <property type="match status" value="1"/>
</dbReference>
<comment type="caution">
    <text evidence="2">Lacks conserved residue(s) required for the propagation of feature annotation.</text>
</comment>
<keyword evidence="3" id="KW-0732">Signal</keyword>
<reference evidence="5 6" key="1">
    <citation type="submission" date="2023-02" db="EMBL/GenBank/DDBJ databases">
        <title>LHISI_Scaffold_Assembly.</title>
        <authorList>
            <person name="Stuart O.P."/>
            <person name="Cleave R."/>
            <person name="Magrath M.J.L."/>
            <person name="Mikheyev A.S."/>
        </authorList>
    </citation>
    <scope>NUCLEOTIDE SEQUENCE [LARGE SCALE GENOMIC DNA]</scope>
    <source>
        <strain evidence="5">Daus_M_001</strain>
        <tissue evidence="5">Leg muscle</tissue>
    </source>
</reference>
<feature type="chain" id="PRO_5046458255" description="CUB domain-containing protein" evidence="3">
    <location>
        <begin position="19"/>
        <end position="155"/>
    </location>
</feature>
<dbReference type="PANTHER" id="PTHR47537:SF3">
    <property type="entry name" value="CUB DOMAIN-CONTAINING PROTEIN"/>
    <property type="match status" value="1"/>
</dbReference>
<dbReference type="PROSITE" id="PS01180">
    <property type="entry name" value="CUB"/>
    <property type="match status" value="1"/>
</dbReference>
<protein>
    <recommendedName>
        <fullName evidence="4">CUB domain-containing protein</fullName>
    </recommendedName>
</protein>
<comment type="caution">
    <text evidence="5">The sequence shown here is derived from an EMBL/GenBank/DDBJ whole genome shotgun (WGS) entry which is preliminary data.</text>
</comment>
<evidence type="ECO:0000256" key="1">
    <source>
        <dbReference type="ARBA" id="ARBA00023157"/>
    </source>
</evidence>
<dbReference type="Gene3D" id="2.60.120.290">
    <property type="entry name" value="Spermadhesin, CUB domain"/>
    <property type="match status" value="1"/>
</dbReference>
<dbReference type="InterPro" id="IPR053207">
    <property type="entry name" value="Non-NMDA_GluR_Accessory"/>
</dbReference>
<dbReference type="InterPro" id="IPR000859">
    <property type="entry name" value="CUB_dom"/>
</dbReference>
<evidence type="ECO:0000256" key="3">
    <source>
        <dbReference type="SAM" id="SignalP"/>
    </source>
</evidence>